<accession>A0A365TIT3</accession>
<protein>
    <submittedName>
        <fullName evidence="1">Uncharacterized protein</fullName>
    </submittedName>
</protein>
<dbReference type="Proteomes" id="UP000252204">
    <property type="component" value="Unassembled WGS sequence"/>
</dbReference>
<organism evidence="1 2">
    <name type="scientific">Vreelandella sulfidaeris</name>
    <dbReference type="NCBI Taxonomy" id="115553"/>
    <lineage>
        <taxon>Bacteria</taxon>
        <taxon>Pseudomonadati</taxon>
        <taxon>Pseudomonadota</taxon>
        <taxon>Gammaproteobacteria</taxon>
        <taxon>Oceanospirillales</taxon>
        <taxon>Halomonadaceae</taxon>
        <taxon>Vreelandella</taxon>
    </lineage>
</organism>
<evidence type="ECO:0000313" key="1">
    <source>
        <dbReference type="EMBL" id="RBI65126.1"/>
    </source>
</evidence>
<proteinExistence type="predicted"/>
<gene>
    <name evidence="1" type="ORF">DQ400_19435</name>
</gene>
<dbReference type="EMBL" id="QNTU01000024">
    <property type="protein sequence ID" value="RBI65126.1"/>
    <property type="molecule type" value="Genomic_DNA"/>
</dbReference>
<reference evidence="2" key="1">
    <citation type="submission" date="2018-06" db="EMBL/GenBank/DDBJ databases">
        <title>Whole genome sequencing of four bacterial strains from South Shetland trench revealing bio-synthetic gene clusters.</title>
        <authorList>
            <person name="Abdel-Mageed W.M."/>
            <person name="Lehri B."/>
            <person name="Jarmusch S."/>
            <person name="Miranda K."/>
            <person name="Goodfellow M."/>
            <person name="Jaspars M."/>
            <person name="Karlyshev A.V."/>
        </authorList>
    </citation>
    <scope>NUCLEOTIDE SEQUENCE [LARGE SCALE GENOMIC DNA]</scope>
    <source>
        <strain evidence="2">SST4</strain>
    </source>
</reference>
<dbReference type="AlphaFoldDB" id="A0A365TIT3"/>
<keyword evidence="2" id="KW-1185">Reference proteome</keyword>
<name>A0A365TIT3_9GAMM</name>
<comment type="caution">
    <text evidence="1">The sequence shown here is derived from an EMBL/GenBank/DDBJ whole genome shotgun (WGS) entry which is preliminary data.</text>
</comment>
<dbReference type="RefSeq" id="WP_035561768.1">
    <property type="nucleotide sequence ID" value="NZ_QNTU01000024.1"/>
</dbReference>
<evidence type="ECO:0000313" key="2">
    <source>
        <dbReference type="Proteomes" id="UP000252204"/>
    </source>
</evidence>
<dbReference type="OrthoDB" id="3529868at2"/>
<sequence length="301" mass="34093">MITNINEYEAETAFERFALDRYLPLTAQTSGSYIDIRPLIDGGKNVIQNGASHIQANREDSLRAAFLPLAFGAAWKVLDLTIELALAEQGIKPQREAKLWPIKEKARLAMSGTLNGVILTEETCTWEGMLTCYVSTIEYRHSLIHRQAQFVETPLTLSGYGRDGMPLPPLDEATLRALIALSQLIGEGIINNGLNRRRLDNVNFLLNRLLCFGVNSVPKGVRMKPIEYYWMKLRRNPHGQWVAPFSVVREQMRCRRQIGHIDVRIDLPGESGRQLVGQCEELPDRDVTIDFNQPPSYLAYQ</sequence>